<dbReference type="SUPFAM" id="SSF55545">
    <property type="entry name" value="beta-N-acetylhexosaminidase-like domain"/>
    <property type="match status" value="1"/>
</dbReference>
<evidence type="ECO:0000313" key="14">
    <source>
        <dbReference type="Proteomes" id="UP000886890"/>
    </source>
</evidence>
<reference evidence="13" key="1">
    <citation type="journal article" date="2021" name="PeerJ">
        <title>Extensive microbial diversity within the chicken gut microbiome revealed by metagenomics and culture.</title>
        <authorList>
            <person name="Gilroy R."/>
            <person name="Ravi A."/>
            <person name="Getino M."/>
            <person name="Pursley I."/>
            <person name="Horton D.L."/>
            <person name="Alikhan N.F."/>
            <person name="Baker D."/>
            <person name="Gharbi K."/>
            <person name="Hall N."/>
            <person name="Watson M."/>
            <person name="Adriaenssens E.M."/>
            <person name="Foster-Nyarko E."/>
            <person name="Jarju S."/>
            <person name="Secka A."/>
            <person name="Antonio M."/>
            <person name="Oren A."/>
            <person name="Chaudhuri R.R."/>
            <person name="La Ragione R."/>
            <person name="Hildebrand F."/>
            <person name="Pallen M.J."/>
        </authorList>
    </citation>
    <scope>NUCLEOTIDE SEQUENCE</scope>
    <source>
        <strain evidence="13">CHK183-1962</strain>
    </source>
</reference>
<dbReference type="GO" id="GO:0005576">
    <property type="term" value="C:extracellular region"/>
    <property type="evidence" value="ECO:0007669"/>
    <property type="project" value="InterPro"/>
</dbReference>
<dbReference type="InterPro" id="IPR011099">
    <property type="entry name" value="Glyco_hydro_67_C"/>
</dbReference>
<dbReference type="Proteomes" id="UP000886890">
    <property type="component" value="Unassembled WGS sequence"/>
</dbReference>
<evidence type="ECO:0000256" key="4">
    <source>
        <dbReference type="ARBA" id="ARBA00023277"/>
    </source>
</evidence>
<dbReference type="InterPro" id="IPR017853">
    <property type="entry name" value="GH"/>
</dbReference>
<comment type="catalytic activity">
    <reaction evidence="9">
        <text>Hydrolysis of (1-&gt;2)-alpha-D-(4-O-methyl)glucuronosyl links in the main chain of hardwood xylans.</text>
        <dbReference type="EC" id="3.2.1.131"/>
    </reaction>
</comment>
<evidence type="ECO:0000256" key="8">
    <source>
        <dbReference type="PIRSR" id="PIRSR029900-1"/>
    </source>
</evidence>
<keyword evidence="4 9" id="KW-0119">Carbohydrate metabolism</keyword>
<dbReference type="Pfam" id="PF03648">
    <property type="entry name" value="Glyco_hydro_67N"/>
    <property type="match status" value="1"/>
</dbReference>
<evidence type="ECO:0000313" key="13">
    <source>
        <dbReference type="EMBL" id="HIX76565.1"/>
    </source>
</evidence>
<protein>
    <recommendedName>
        <fullName evidence="9">Xylan alpha-1,2-glucuronidase</fullName>
        <ecNumber evidence="9">3.2.1.131</ecNumber>
    </recommendedName>
</protein>
<dbReference type="PIRSF" id="PIRSF029900">
    <property type="entry name" value="Alpha-glucuronds"/>
    <property type="match status" value="1"/>
</dbReference>
<name>A0A9D1XEN5_9FIRM</name>
<evidence type="ECO:0000256" key="9">
    <source>
        <dbReference type="RuleBase" id="RU361198"/>
    </source>
</evidence>
<dbReference type="GO" id="GO:0046559">
    <property type="term" value="F:alpha-glucuronidase activity"/>
    <property type="evidence" value="ECO:0007669"/>
    <property type="project" value="InterPro"/>
</dbReference>
<dbReference type="Pfam" id="PF07488">
    <property type="entry name" value="Glyco_hydro_67M"/>
    <property type="match status" value="1"/>
</dbReference>
<dbReference type="EC" id="3.2.1.131" evidence="9"/>
<reference evidence="13" key="2">
    <citation type="submission" date="2021-04" db="EMBL/GenBank/DDBJ databases">
        <authorList>
            <person name="Gilroy R."/>
        </authorList>
    </citation>
    <scope>NUCLEOTIDE SEQUENCE</scope>
    <source>
        <strain evidence="13">CHK183-1962</strain>
    </source>
</reference>
<keyword evidence="6 9" id="KW-0624">Polysaccharide degradation</keyword>
<feature type="active site" description="Proton donor" evidence="8">
    <location>
        <position position="284"/>
    </location>
</feature>
<dbReference type="Gene3D" id="3.90.1330.10">
    <property type="entry name" value="Alpha-glucuronidase, C-terminal domain"/>
    <property type="match status" value="1"/>
</dbReference>
<dbReference type="InterPro" id="IPR005154">
    <property type="entry name" value="Glyco_hydro_67_aGlcAse_N"/>
</dbReference>
<accession>A0A9D1XEN5</accession>
<dbReference type="GO" id="GO:0033939">
    <property type="term" value="F:xylan alpha-1,2-glucuronosidase activity"/>
    <property type="evidence" value="ECO:0007669"/>
    <property type="project" value="UniProtKB-EC"/>
</dbReference>
<evidence type="ECO:0000256" key="3">
    <source>
        <dbReference type="ARBA" id="ARBA00022801"/>
    </source>
</evidence>
<dbReference type="PANTHER" id="PTHR39207:SF1">
    <property type="entry name" value="ALPHA-GLUCURONIDASE A"/>
    <property type="match status" value="1"/>
</dbReference>
<feature type="domain" description="Glycosyl hydrolase family 67 catalytic" evidence="12">
    <location>
        <begin position="125"/>
        <end position="451"/>
    </location>
</feature>
<evidence type="ECO:0000256" key="1">
    <source>
        <dbReference type="ARBA" id="ARBA00008833"/>
    </source>
</evidence>
<dbReference type="InterPro" id="IPR037054">
    <property type="entry name" value="A-glucoronidase_C_sf"/>
</dbReference>
<evidence type="ECO:0000256" key="7">
    <source>
        <dbReference type="PIRNR" id="PIRNR029900"/>
    </source>
</evidence>
<evidence type="ECO:0000259" key="11">
    <source>
        <dbReference type="Pfam" id="PF07477"/>
    </source>
</evidence>
<keyword evidence="5 7" id="KW-0326">Glycosidase</keyword>
<dbReference type="InterPro" id="IPR029018">
    <property type="entry name" value="Hex-like_dom2"/>
</dbReference>
<feature type="active site" description="Proton acceptor" evidence="8">
    <location>
        <position position="391"/>
    </location>
</feature>
<feature type="domain" description="Alpha glucuronidase N-terminal" evidence="10">
    <location>
        <begin position="22"/>
        <end position="121"/>
    </location>
</feature>
<organism evidence="13 14">
    <name type="scientific">Candidatus Fusicatenibacter merdavium</name>
    <dbReference type="NCBI Taxonomy" id="2838600"/>
    <lineage>
        <taxon>Bacteria</taxon>
        <taxon>Bacillati</taxon>
        <taxon>Bacillota</taxon>
        <taxon>Clostridia</taxon>
        <taxon>Lachnospirales</taxon>
        <taxon>Lachnospiraceae</taxon>
        <taxon>Fusicatenibacter</taxon>
    </lineage>
</organism>
<evidence type="ECO:0000256" key="6">
    <source>
        <dbReference type="ARBA" id="ARBA00023326"/>
    </source>
</evidence>
<dbReference type="SUPFAM" id="SSF51445">
    <property type="entry name" value="(Trans)glycosidases"/>
    <property type="match status" value="1"/>
</dbReference>
<dbReference type="PANTHER" id="PTHR39207">
    <property type="entry name" value="ALPHA-GLUCURONIDASE A"/>
    <property type="match status" value="1"/>
</dbReference>
<evidence type="ECO:0000256" key="2">
    <source>
        <dbReference type="ARBA" id="ARBA00022651"/>
    </source>
</evidence>
<keyword evidence="2 7" id="KW-0858">Xylan degradation</keyword>
<comment type="similarity">
    <text evidence="1 7 9">Belongs to the glycosyl hydrolase 67 family.</text>
</comment>
<evidence type="ECO:0000259" key="12">
    <source>
        <dbReference type="Pfam" id="PF07488"/>
    </source>
</evidence>
<keyword evidence="3 7" id="KW-0378">Hydrolase</keyword>
<dbReference type="Pfam" id="PF07477">
    <property type="entry name" value="Glyco_hydro_67C"/>
    <property type="match status" value="1"/>
</dbReference>
<dbReference type="EMBL" id="DXEK01000050">
    <property type="protein sequence ID" value="HIX76565.1"/>
    <property type="molecule type" value="Genomic_DNA"/>
</dbReference>
<comment type="subunit">
    <text evidence="9">Homodimer.</text>
</comment>
<feature type="domain" description="Glycosyl hydrolase family 67 C-terminal" evidence="11">
    <location>
        <begin position="452"/>
        <end position="673"/>
    </location>
</feature>
<evidence type="ECO:0000256" key="5">
    <source>
        <dbReference type="ARBA" id="ARBA00023295"/>
    </source>
</evidence>
<comment type="caution">
    <text evidence="13">The sequence shown here is derived from an EMBL/GenBank/DDBJ whole genome shotgun (WGS) entry which is preliminary data.</text>
</comment>
<evidence type="ECO:0000259" key="10">
    <source>
        <dbReference type="Pfam" id="PF03648"/>
    </source>
</evidence>
<dbReference type="GO" id="GO:0045493">
    <property type="term" value="P:xylan catabolic process"/>
    <property type="evidence" value="ECO:0007669"/>
    <property type="project" value="UniProtKB-KW"/>
</dbReference>
<dbReference type="Gene3D" id="3.30.379.10">
    <property type="entry name" value="Chitobiase/beta-hexosaminidase domain 2-like"/>
    <property type="match status" value="1"/>
</dbReference>
<feature type="active site" description="Proton acceptor" evidence="8">
    <location>
        <position position="363"/>
    </location>
</feature>
<proteinExistence type="inferred from homology"/>
<dbReference type="AlphaFoldDB" id="A0A9D1XEN5"/>
<dbReference type="Gene3D" id="3.20.20.80">
    <property type="entry name" value="Glycosidases"/>
    <property type="match status" value="1"/>
</dbReference>
<gene>
    <name evidence="13" type="ORF">H9734_03060</name>
</gene>
<dbReference type="InterPro" id="IPR011395">
    <property type="entry name" value="Glyco_hydro_67_aGlcAse"/>
</dbReference>
<dbReference type="InterPro" id="IPR011100">
    <property type="entry name" value="Glyco_hydro_67_cat"/>
</dbReference>
<sequence length="676" mass="77170">MEQKICTTLFRWGRGTMGYENAWLNYRRLQGSAESTYFSSDCTDSQGRTARTAIEELKRAAREIFGLDMQEKSGTQDAGICLKLNREAAAGEEGYHIYEKDGRVTVESAGGRGLLYGSFALIRMLQTGRKIGGADLTEVPQNPIRILNHWDNMDGSIERGYSGNSFFFQDQKVLVNDRTRAYARLAASVGINASVINNVNVKGNATKLITETYRRELQEMAEIFADYGISLYLSLNFAAPMEIGGLDSADPLDENVREWWSRQMEDVFTGIPNFGGFLVKADSEGRPGPFTYGRTHADGANMLADAAAPYNGTIIWRCFVYNCQQDWRDRKTDRARSGYDNFMPLDGQFRENVVLQIKNGPMDFQVREPVSPLLGGLKKTNQILEVQIAQEYTGQQRHVCYLIPMFKEVLGFHTYCEKEKDTVADLVIGRTYGQTRCGMAAVANTGDDENWTGHDLAAANLYGFGRLAFHTDLSSEEIAGEWIRCTFGMQPEVVEKVSRILMMSWPAYEKYTSPLGIGWMVNPGYHYGPNVDGYEYDRWGTYHRADHMGIGVDRSSGGTGYAQQYHEPNASMYEKIETCPEELLLFFHHVPYSFRLKTGKTLIQHIYDSHFEGAEDVEKMVAEWESLREFLPEKIYQRVLARFEHQKEHSKEWRDQINSYFWRKSFVEDEKHRTIY</sequence>